<dbReference type="AlphaFoldDB" id="A0A150XA30"/>
<evidence type="ECO:0000313" key="1">
    <source>
        <dbReference type="EMBL" id="KYG75597.1"/>
    </source>
</evidence>
<protein>
    <recommendedName>
        <fullName evidence="3">Sialidase domain-containing protein</fullName>
    </recommendedName>
</protein>
<name>A0A150XA30_9BACT</name>
<sequence length="402" mass="44217">MKKLLTIVLSMALLASCKDQPPQPVQEIVLQTDNPSSLPRLFTNSKGETFLSYVERTPEKVAKLYFTKLENEQWGAPKLIAEGDNWFVNWADFPSVIENNSHMAAHWLQKSDKGTFDYDVRVAMSANNGSEWSDSFIPHTDGIAAEHGFVTMLPLSDQRTFMTWLDGRNTKVEGEESHGGHGGGPMSLRAAIFDKNGNALEEWELDDRVCDCCQTTAAQTDEGIVVIYRDRSKNEIRDMSVVRLVDGEWTQPKPLMVELWEMPACPVNGPSVTAKGNNVAVAWFMAKGGTPEVKLAFSKDGGANFGEPVMVSQVNTSGRVGTTTLNNGHVLVSWMDNADEKASIMLAEYDNSGALINKMTVAETTAERASGFPVITSNGDDVYMAWTQAGDQSMIKTAKINF</sequence>
<gene>
    <name evidence="1" type="ORF">AWW68_07105</name>
</gene>
<comment type="caution">
    <text evidence="1">The sequence shown here is derived from an EMBL/GenBank/DDBJ whole genome shotgun (WGS) entry which is preliminary data.</text>
</comment>
<dbReference type="STRING" id="333140.AWW68_07105"/>
<dbReference type="InterPro" id="IPR036278">
    <property type="entry name" value="Sialidase_sf"/>
</dbReference>
<dbReference type="OrthoDB" id="9764969at2"/>
<evidence type="ECO:0008006" key="3">
    <source>
        <dbReference type="Google" id="ProtNLM"/>
    </source>
</evidence>
<dbReference type="PROSITE" id="PS51257">
    <property type="entry name" value="PROKAR_LIPOPROTEIN"/>
    <property type="match status" value="1"/>
</dbReference>
<organism evidence="1 2">
    <name type="scientific">Roseivirga spongicola</name>
    <dbReference type="NCBI Taxonomy" id="333140"/>
    <lineage>
        <taxon>Bacteria</taxon>
        <taxon>Pseudomonadati</taxon>
        <taxon>Bacteroidota</taxon>
        <taxon>Cytophagia</taxon>
        <taxon>Cytophagales</taxon>
        <taxon>Roseivirgaceae</taxon>
        <taxon>Roseivirga</taxon>
    </lineage>
</organism>
<dbReference type="Proteomes" id="UP000075606">
    <property type="component" value="Unassembled WGS sequence"/>
</dbReference>
<reference evidence="1 2" key="1">
    <citation type="submission" date="2016-01" db="EMBL/GenBank/DDBJ databases">
        <title>Genome sequencing of Roseivirga spongicola UST030701-084.</title>
        <authorList>
            <person name="Selvaratnam C."/>
            <person name="Thevarajoo S."/>
            <person name="Goh K.M."/>
            <person name="Ee R."/>
            <person name="Chan K.-G."/>
            <person name="Chong C.S."/>
        </authorList>
    </citation>
    <scope>NUCLEOTIDE SEQUENCE [LARGE SCALE GENOMIC DNA]</scope>
    <source>
        <strain evidence="1 2">UST030701-084</strain>
    </source>
</reference>
<evidence type="ECO:0000313" key="2">
    <source>
        <dbReference type="Proteomes" id="UP000075606"/>
    </source>
</evidence>
<keyword evidence="2" id="KW-1185">Reference proteome</keyword>
<accession>A0A150XA30</accession>
<proteinExistence type="predicted"/>
<dbReference type="EMBL" id="LRPC01000012">
    <property type="protein sequence ID" value="KYG75597.1"/>
    <property type="molecule type" value="Genomic_DNA"/>
</dbReference>
<dbReference type="SUPFAM" id="SSF50939">
    <property type="entry name" value="Sialidases"/>
    <property type="match status" value="1"/>
</dbReference>
<dbReference type="RefSeq" id="WP_068219131.1">
    <property type="nucleotide sequence ID" value="NZ_CP139724.1"/>
</dbReference>